<organism evidence="1">
    <name type="scientific">Pongo abelii</name>
    <name type="common">Sumatran orangutan</name>
    <name type="synonym">Pongo pygmaeus abelii</name>
    <dbReference type="NCBI Taxonomy" id="9601"/>
    <lineage>
        <taxon>Eukaryota</taxon>
        <taxon>Metazoa</taxon>
        <taxon>Chordata</taxon>
        <taxon>Craniata</taxon>
        <taxon>Vertebrata</taxon>
        <taxon>Euteleostomi</taxon>
        <taxon>Mammalia</taxon>
        <taxon>Eutheria</taxon>
        <taxon>Euarchontoglires</taxon>
        <taxon>Primates</taxon>
        <taxon>Haplorrhini</taxon>
        <taxon>Catarrhini</taxon>
        <taxon>Hominidae</taxon>
        <taxon>Pongo</taxon>
    </lineage>
</organism>
<dbReference type="EMBL" id="NDHI03003557">
    <property type="protein sequence ID" value="PNJ22495.1"/>
    <property type="molecule type" value="Genomic_DNA"/>
</dbReference>
<sequence length="72" mass="7928">MDLPVDEWKSYLLQKWASLPTSVQVTISTAETLRDIFLHSSSLLQLECGGAIPAHCNLRIPRSSDSRASASQ</sequence>
<reference evidence="1" key="1">
    <citation type="submission" date="2017-12" db="EMBL/GenBank/DDBJ databases">
        <title>High-resolution comparative analysis of great ape genomes.</title>
        <authorList>
            <person name="Pollen A."/>
            <person name="Hastie A."/>
            <person name="Hormozdiari F."/>
            <person name="Dougherty M."/>
            <person name="Liu R."/>
            <person name="Chaisson M."/>
            <person name="Hoppe E."/>
            <person name="Hill C."/>
            <person name="Pang A."/>
            <person name="Hillier L."/>
            <person name="Baker C."/>
            <person name="Armstrong J."/>
            <person name="Shendure J."/>
            <person name="Paten B."/>
            <person name="Wilson R."/>
            <person name="Chao H."/>
            <person name="Schneider V."/>
            <person name="Ventura M."/>
            <person name="Kronenberg Z."/>
            <person name="Murali S."/>
            <person name="Gordon D."/>
            <person name="Cantsilieris S."/>
            <person name="Munson K."/>
            <person name="Nelson B."/>
            <person name="Raja A."/>
            <person name="Underwood J."/>
            <person name="Diekhans M."/>
            <person name="Fiddes I."/>
            <person name="Haussler D."/>
            <person name="Eichler E."/>
        </authorList>
    </citation>
    <scope>NUCLEOTIDE SEQUENCE [LARGE SCALE GENOMIC DNA]</scope>
    <source>
        <strain evidence="1">Susie</strain>
    </source>
</reference>
<comment type="caution">
    <text evidence="1">The sequence shown here is derived from an EMBL/GenBank/DDBJ whole genome shotgun (WGS) entry which is preliminary data.</text>
</comment>
<protein>
    <submittedName>
        <fullName evidence="1">SMYD4 isoform 7</fullName>
    </submittedName>
</protein>
<accession>A0A2J8SP00</accession>
<name>A0A2J8SP00_PONAB</name>
<dbReference type="AlphaFoldDB" id="A0A2J8SP00"/>
<proteinExistence type="predicted"/>
<gene>
    <name evidence="1" type="ORF">CR201_G0041412</name>
</gene>
<evidence type="ECO:0000313" key="1">
    <source>
        <dbReference type="EMBL" id="PNJ22495.1"/>
    </source>
</evidence>